<dbReference type="PANTHER" id="PTHR14614">
    <property type="entry name" value="HEPATOCELLULAR CARCINOMA-ASSOCIATED ANTIGEN"/>
    <property type="match status" value="1"/>
</dbReference>
<dbReference type="GO" id="GO:0008757">
    <property type="term" value="F:S-adenosylmethionine-dependent methyltransferase activity"/>
    <property type="evidence" value="ECO:0007669"/>
    <property type="project" value="UniProtKB-ARBA"/>
</dbReference>
<feature type="region of interest" description="Disordered" evidence="1">
    <location>
        <begin position="49"/>
        <end position="78"/>
    </location>
</feature>
<evidence type="ECO:0000256" key="1">
    <source>
        <dbReference type="SAM" id="MobiDB-lite"/>
    </source>
</evidence>
<evidence type="ECO:0000313" key="3">
    <source>
        <dbReference type="Proteomes" id="UP001310594"/>
    </source>
</evidence>
<accession>A0AAN7ZPA7</accession>
<dbReference type="PANTHER" id="PTHR14614:SF156">
    <property type="entry name" value="PROTEIN-LYSINE N-METHYLTRANSFERASE EFM2"/>
    <property type="match status" value="1"/>
</dbReference>
<dbReference type="SUPFAM" id="SSF53335">
    <property type="entry name" value="S-adenosyl-L-methionine-dependent methyltransferases"/>
    <property type="match status" value="1"/>
</dbReference>
<dbReference type="CDD" id="cd02440">
    <property type="entry name" value="AdoMet_MTases"/>
    <property type="match status" value="1"/>
</dbReference>
<dbReference type="AlphaFoldDB" id="A0AAN7ZPA7"/>
<name>A0AAN7ZPA7_9PEZI</name>
<reference evidence="2" key="1">
    <citation type="submission" date="2023-08" db="EMBL/GenBank/DDBJ databases">
        <title>Black Yeasts Isolated from many extreme environments.</title>
        <authorList>
            <person name="Coleine C."/>
            <person name="Stajich J.E."/>
            <person name="Selbmann L."/>
        </authorList>
    </citation>
    <scope>NUCLEOTIDE SEQUENCE</scope>
    <source>
        <strain evidence="2">CCFEE 5810</strain>
    </source>
</reference>
<protein>
    <submittedName>
        <fullName evidence="2">Protein-lysine N-methyltransferase rrg1</fullName>
    </submittedName>
</protein>
<sequence length="385" mass="42463">MANDRLQLSANDLGLQTDDELLDVLDLPQLYTHPSAQILLSTLDDLTSQPSSWEATPRTPTPRSLSGASTPLRRRRKVRSEGVPHYLTKIIASPLAWIADDGEKERVWESAAQRMSERSGRMARGDLRRGFKIPLHAANVEGGCVQDREVEDAEEMFEITLHEPAMTADSMGLKTWASSYLLAKRLSILRETLPRMAKEARILELGAGTGLVGLAAAVILQRTVILTDLPEILPNLQRNIRDNAAVLATPAAKVETAVLDWSQPEHLAPDRKPQVEVYPPHTFPLILAADAVYSSAHPELLVRAIGYHLCRSEDARVVVEIPVREGFAPEREEFRQRMEVLGLRVLGEGEGVGYDDWGGGSGDRDEDGAGEVSCWWSVWGWTSGG</sequence>
<dbReference type="GO" id="GO:0005829">
    <property type="term" value="C:cytosol"/>
    <property type="evidence" value="ECO:0007669"/>
    <property type="project" value="TreeGrafter"/>
</dbReference>
<comment type="caution">
    <text evidence="2">The sequence shown here is derived from an EMBL/GenBank/DDBJ whole genome shotgun (WGS) entry which is preliminary data.</text>
</comment>
<dbReference type="Proteomes" id="UP001310594">
    <property type="component" value="Unassembled WGS sequence"/>
</dbReference>
<dbReference type="Pfam" id="PF10294">
    <property type="entry name" value="Methyltransf_16"/>
    <property type="match status" value="1"/>
</dbReference>
<dbReference type="InterPro" id="IPR029063">
    <property type="entry name" value="SAM-dependent_MTases_sf"/>
</dbReference>
<organism evidence="2 3">
    <name type="scientific">Elasticomyces elasticus</name>
    <dbReference type="NCBI Taxonomy" id="574655"/>
    <lineage>
        <taxon>Eukaryota</taxon>
        <taxon>Fungi</taxon>
        <taxon>Dikarya</taxon>
        <taxon>Ascomycota</taxon>
        <taxon>Pezizomycotina</taxon>
        <taxon>Dothideomycetes</taxon>
        <taxon>Dothideomycetidae</taxon>
        <taxon>Mycosphaerellales</taxon>
        <taxon>Teratosphaeriaceae</taxon>
        <taxon>Elasticomyces</taxon>
    </lineage>
</organism>
<evidence type="ECO:0000313" key="2">
    <source>
        <dbReference type="EMBL" id="KAK5702692.1"/>
    </source>
</evidence>
<gene>
    <name evidence="2" type="primary">rrg1</name>
    <name evidence="2" type="ORF">LTR97_003638</name>
</gene>
<dbReference type="Gene3D" id="3.40.50.150">
    <property type="entry name" value="Vaccinia Virus protein VP39"/>
    <property type="match status" value="1"/>
</dbReference>
<dbReference type="InterPro" id="IPR019410">
    <property type="entry name" value="Methyltransf_16"/>
</dbReference>
<proteinExistence type="predicted"/>
<dbReference type="EMBL" id="JAVRQU010000005">
    <property type="protein sequence ID" value="KAK5702692.1"/>
    <property type="molecule type" value="Genomic_DNA"/>
</dbReference>